<dbReference type="Gene3D" id="1.10.10.10">
    <property type="entry name" value="Winged helix-like DNA-binding domain superfamily/Winged helix DNA-binding domain"/>
    <property type="match status" value="1"/>
</dbReference>
<dbReference type="GO" id="GO:0006352">
    <property type="term" value="P:DNA-templated transcription initiation"/>
    <property type="evidence" value="ECO:0007669"/>
    <property type="project" value="InterPro"/>
</dbReference>
<gene>
    <name evidence="2" type="ORF">ENR59_07310</name>
</gene>
<dbReference type="InterPro" id="IPR007630">
    <property type="entry name" value="RNA_pol_sigma70_r4"/>
</dbReference>
<dbReference type="InterPro" id="IPR036388">
    <property type="entry name" value="WH-like_DNA-bd_sf"/>
</dbReference>
<dbReference type="InterPro" id="IPR013324">
    <property type="entry name" value="RNA_pol_sigma_r3/r4-like"/>
</dbReference>
<dbReference type="EMBL" id="DSRP01000502">
    <property type="protein sequence ID" value="HGG92747.1"/>
    <property type="molecule type" value="Genomic_DNA"/>
</dbReference>
<evidence type="ECO:0000313" key="2">
    <source>
        <dbReference type="EMBL" id="HGG92747.1"/>
    </source>
</evidence>
<proteinExistence type="predicted"/>
<comment type="caution">
    <text evidence="2">The sequence shown here is derived from an EMBL/GenBank/DDBJ whole genome shotgun (WGS) entry which is preliminary data.</text>
</comment>
<dbReference type="AlphaFoldDB" id="A0A7C4AHB3"/>
<sequence>MPVEDDSFERIECALRDVFTVDALEALGCATVIDGVIAICLKRHTGHNDAQDVIRVRRRVARAIRAEGGRGLRRDEGAGSLRTFLVVFTREVALGYIRGAHYPHSSIADVLRAMTVDVDGAQEHLDGLDQLFTPTQKCVLRLRYGEGCDPAQAARILGVSVEEVRAVELQASRNLARQWRALRHAAAGSDTYGASA</sequence>
<organism evidence="2">
    <name type="scientific">Fundidesulfovibrio putealis</name>
    <dbReference type="NCBI Taxonomy" id="270496"/>
    <lineage>
        <taxon>Bacteria</taxon>
        <taxon>Pseudomonadati</taxon>
        <taxon>Thermodesulfobacteriota</taxon>
        <taxon>Desulfovibrionia</taxon>
        <taxon>Desulfovibrionales</taxon>
        <taxon>Desulfovibrionaceae</taxon>
        <taxon>Fundidesulfovibrio</taxon>
    </lineage>
</organism>
<dbReference type="Pfam" id="PF04545">
    <property type="entry name" value="Sigma70_r4"/>
    <property type="match status" value="1"/>
</dbReference>
<feature type="domain" description="RNA polymerase sigma-70 region 4" evidence="1">
    <location>
        <begin position="133"/>
        <end position="175"/>
    </location>
</feature>
<protein>
    <recommendedName>
        <fullName evidence="1">RNA polymerase sigma-70 region 4 domain-containing protein</fullName>
    </recommendedName>
</protein>
<reference evidence="2" key="1">
    <citation type="journal article" date="2020" name="mSystems">
        <title>Genome- and Community-Level Interaction Insights into Carbon Utilization and Element Cycling Functions of Hydrothermarchaeota in Hydrothermal Sediment.</title>
        <authorList>
            <person name="Zhou Z."/>
            <person name="Liu Y."/>
            <person name="Xu W."/>
            <person name="Pan J."/>
            <person name="Luo Z.H."/>
            <person name="Li M."/>
        </authorList>
    </citation>
    <scope>NUCLEOTIDE SEQUENCE [LARGE SCALE GENOMIC DNA]</scope>
    <source>
        <strain evidence="2">SpSt-413</strain>
    </source>
</reference>
<name>A0A7C4AHB3_9BACT</name>
<dbReference type="SUPFAM" id="SSF88659">
    <property type="entry name" value="Sigma3 and sigma4 domains of RNA polymerase sigma factors"/>
    <property type="match status" value="1"/>
</dbReference>
<dbReference type="GO" id="GO:0003700">
    <property type="term" value="F:DNA-binding transcription factor activity"/>
    <property type="evidence" value="ECO:0007669"/>
    <property type="project" value="InterPro"/>
</dbReference>
<evidence type="ECO:0000259" key="1">
    <source>
        <dbReference type="Pfam" id="PF04545"/>
    </source>
</evidence>
<accession>A0A7C4AHB3</accession>